<evidence type="ECO:0000313" key="2">
    <source>
        <dbReference type="EMBL" id="ABW17787.1"/>
    </source>
</evidence>
<dbReference type="InterPro" id="IPR038062">
    <property type="entry name" value="ScdA-like_N_sf"/>
</dbReference>
<accession>A8MKX0</accession>
<sequence>MNITGATTIEKLLENEQAFEALLALGFNTSSKEELINLLGKNTMLQTVLKVKNINLDLFLKELKEKINNEMLEEGINNKYYNESETLNFLGNIICPLRIVFEDDLKEKLEAFEKATGKTFNCYIMPKGGDDGRYDNLWKEKDIDKFPDIILSKGFDDFYRKELIDNLVSKGHFKSINNPNIDKKFIEAGCLDKDYTMYGAFLDVLLVDEEKLEGLPIPKTWGDLLSPIYKDKIVTFETPDGISTAIPLYFYKEYGEDSIRSYAFNVKGFHSSAKMARLVGSNNPEAGAIYTMPLMFAMSCVKKGVKLVIPEDGAIVFPFSMLVKKGKEEELRILTDYIFDNYGLNLTKSHALSLSPNIENPFLKDHTIKWLGWEFIRSRDIIELGEYINEEFFKVWNKK</sequence>
<dbReference type="STRING" id="350688.Clos_0223"/>
<keyword evidence="3" id="KW-1185">Reference proteome</keyword>
<dbReference type="HOGENOM" id="CLU_055408_0_0_9"/>
<name>A8MKX0_ALKOO</name>
<dbReference type="Pfam" id="PF13343">
    <property type="entry name" value="SBP_bac_6"/>
    <property type="match status" value="1"/>
</dbReference>
<dbReference type="RefSeq" id="WP_012158102.1">
    <property type="nucleotide sequence ID" value="NC_009922.1"/>
</dbReference>
<dbReference type="PANTHER" id="PTHR30006:SF2">
    <property type="entry name" value="ABC TRANSPORTER SUBSTRATE-BINDING PROTEIN"/>
    <property type="match status" value="1"/>
</dbReference>
<dbReference type="KEGG" id="aoe:Clos_0223"/>
<dbReference type="Gene3D" id="1.10.3910.10">
    <property type="entry name" value="SP0561-like"/>
    <property type="match status" value="1"/>
</dbReference>
<proteinExistence type="predicted"/>
<dbReference type="SUPFAM" id="SSF140683">
    <property type="entry name" value="SP0561-like"/>
    <property type="match status" value="1"/>
</dbReference>
<evidence type="ECO:0000313" key="3">
    <source>
        <dbReference type="Proteomes" id="UP000000269"/>
    </source>
</evidence>
<gene>
    <name evidence="2" type="ordered locus">Clos_0223</name>
</gene>
<protein>
    <submittedName>
        <fullName evidence="2">ABC-type Fe3+ transport system periplasmic component-like protein</fullName>
    </submittedName>
</protein>
<organism evidence="2 3">
    <name type="scientific">Alkaliphilus oremlandii (strain OhILAs)</name>
    <name type="common">Clostridium oremlandii (strain OhILAs)</name>
    <dbReference type="NCBI Taxonomy" id="350688"/>
    <lineage>
        <taxon>Bacteria</taxon>
        <taxon>Bacillati</taxon>
        <taxon>Bacillota</taxon>
        <taxon>Clostridia</taxon>
        <taxon>Peptostreptococcales</taxon>
        <taxon>Natronincolaceae</taxon>
        <taxon>Alkaliphilus</taxon>
    </lineage>
</organism>
<reference evidence="3" key="1">
    <citation type="submission" date="2007-10" db="EMBL/GenBank/DDBJ databases">
        <title>Complete genome of Alkaliphilus oremlandii OhILAs.</title>
        <authorList>
            <person name="Copeland A."/>
            <person name="Lucas S."/>
            <person name="Lapidus A."/>
            <person name="Barry K."/>
            <person name="Detter J.C."/>
            <person name="Glavina del Rio T."/>
            <person name="Hammon N."/>
            <person name="Israni S."/>
            <person name="Dalin E."/>
            <person name="Tice H."/>
            <person name="Pitluck S."/>
            <person name="Chain P."/>
            <person name="Malfatti S."/>
            <person name="Shin M."/>
            <person name="Vergez L."/>
            <person name="Schmutz J."/>
            <person name="Larimer F."/>
            <person name="Land M."/>
            <person name="Hauser L."/>
            <person name="Kyrpides N."/>
            <person name="Mikhailova N."/>
            <person name="Stolz J.F."/>
            <person name="Dawson A."/>
            <person name="Fisher E."/>
            <person name="Crable B."/>
            <person name="Perera E."/>
            <person name="Lisak J."/>
            <person name="Ranganathan M."/>
            <person name="Basu P."/>
            <person name="Richardson P."/>
        </authorList>
    </citation>
    <scope>NUCLEOTIDE SEQUENCE [LARGE SCALE GENOMIC DNA]</scope>
    <source>
        <strain evidence="3">OhILAs</strain>
    </source>
</reference>
<dbReference type="Proteomes" id="UP000000269">
    <property type="component" value="Chromosome"/>
</dbReference>
<dbReference type="Gene3D" id="3.40.190.10">
    <property type="entry name" value="Periplasmic binding protein-like II"/>
    <property type="match status" value="2"/>
</dbReference>
<dbReference type="SUPFAM" id="SSF53850">
    <property type="entry name" value="Periplasmic binding protein-like II"/>
    <property type="match status" value="1"/>
</dbReference>
<dbReference type="EMBL" id="CP000853">
    <property type="protein sequence ID" value="ABW17787.1"/>
    <property type="molecule type" value="Genomic_DNA"/>
</dbReference>
<evidence type="ECO:0000256" key="1">
    <source>
        <dbReference type="ARBA" id="ARBA00022729"/>
    </source>
</evidence>
<dbReference type="PANTHER" id="PTHR30006">
    <property type="entry name" value="THIAMINE-BINDING PERIPLASMIC PROTEIN-RELATED"/>
    <property type="match status" value="1"/>
</dbReference>
<keyword evidence="1" id="KW-0732">Signal</keyword>
<dbReference type="eggNOG" id="COG1840">
    <property type="taxonomic scope" value="Bacteria"/>
</dbReference>
<dbReference type="AlphaFoldDB" id="A8MKX0"/>